<reference evidence="4" key="1">
    <citation type="submission" date="2016-06" db="UniProtKB">
        <authorList>
            <consortium name="WormBaseParasite"/>
        </authorList>
    </citation>
    <scope>IDENTIFICATION</scope>
</reference>
<name>A0A183JAG5_9BILA</name>
<evidence type="ECO:0000313" key="3">
    <source>
        <dbReference type="Proteomes" id="UP000270296"/>
    </source>
</evidence>
<dbReference type="InterPro" id="IPR005018">
    <property type="entry name" value="DOMON_domain"/>
</dbReference>
<evidence type="ECO:0000313" key="2">
    <source>
        <dbReference type="EMBL" id="VDP52362.1"/>
    </source>
</evidence>
<dbReference type="OrthoDB" id="188511at2759"/>
<dbReference type="AlphaFoldDB" id="A0A183JAG5"/>
<gene>
    <name evidence="2" type="ORF">SBAD_LOCUS12863</name>
</gene>
<dbReference type="InterPro" id="IPR045266">
    <property type="entry name" value="DOH_DOMON"/>
</dbReference>
<evidence type="ECO:0000313" key="4">
    <source>
        <dbReference type="WBParaSite" id="SBAD_0001327601-mRNA-1"/>
    </source>
</evidence>
<dbReference type="Proteomes" id="UP000270296">
    <property type="component" value="Unassembled WGS sequence"/>
</dbReference>
<dbReference type="CDD" id="cd09631">
    <property type="entry name" value="DOMON_DOH"/>
    <property type="match status" value="2"/>
</dbReference>
<protein>
    <submittedName>
        <fullName evidence="4">DOMON domain-containing protein</fullName>
    </submittedName>
</protein>
<proteinExistence type="predicted"/>
<dbReference type="SMART" id="SM00664">
    <property type="entry name" value="DoH"/>
    <property type="match status" value="1"/>
</dbReference>
<evidence type="ECO:0000259" key="1">
    <source>
        <dbReference type="PROSITE" id="PS50836"/>
    </source>
</evidence>
<reference evidence="2 3" key="2">
    <citation type="submission" date="2018-11" db="EMBL/GenBank/DDBJ databases">
        <authorList>
            <consortium name="Pathogen Informatics"/>
        </authorList>
    </citation>
    <scope>NUCLEOTIDE SEQUENCE [LARGE SCALE GENOMIC DNA]</scope>
</reference>
<feature type="domain" description="DOMON" evidence="1">
    <location>
        <begin position="156"/>
        <end position="273"/>
    </location>
</feature>
<dbReference type="PANTHER" id="PTHR46901">
    <property type="entry name" value="GH04942P"/>
    <property type="match status" value="1"/>
</dbReference>
<dbReference type="Pfam" id="PF03351">
    <property type="entry name" value="DOMON"/>
    <property type="match status" value="1"/>
</dbReference>
<dbReference type="PANTHER" id="PTHR46901:SF2">
    <property type="entry name" value="GH04942P"/>
    <property type="match status" value="1"/>
</dbReference>
<sequence length="374" mass="42486">MVSETRRKREVSAESTKIKSKMTELPVLDCADILIGSAFDHWGKVEDYFAFPGSLPETDNNFRGHQSMTGAIAYSENGVTTMVVRRKLMATELVDSSITDEPMILFWLKGPLNTTENVTPQWGALTVNFFEQKHESSKKLCRNEFVVPKRCSAEMCKYNMTWIRHENNVQFILDVPLQPNQWTGVGFSKTGEMPGSDAVIVVLKDDGRIEVTDQFLAGRTSPVVDRIQNIFNIYSQYSNGRVTASFFRSLKTDDVSQDLDLTNCVYLLYPEKGGPLDLMGDPKMHYSLPLHSEKPVCFNECRTDLPIKKPSHKVTAERIQKPFSSYLMTFRILNRNLTERALGQSLHEEIENAVDSVMKQKLSGYSEAKISKLW</sequence>
<organism evidence="4">
    <name type="scientific">Soboliphyme baturini</name>
    <dbReference type="NCBI Taxonomy" id="241478"/>
    <lineage>
        <taxon>Eukaryota</taxon>
        <taxon>Metazoa</taxon>
        <taxon>Ecdysozoa</taxon>
        <taxon>Nematoda</taxon>
        <taxon>Enoplea</taxon>
        <taxon>Dorylaimia</taxon>
        <taxon>Dioctophymatida</taxon>
        <taxon>Dioctophymatoidea</taxon>
        <taxon>Soboliphymatidae</taxon>
        <taxon>Soboliphyme</taxon>
    </lineage>
</organism>
<dbReference type="WBParaSite" id="SBAD_0001327601-mRNA-1">
    <property type="protein sequence ID" value="SBAD_0001327601-mRNA-1"/>
    <property type="gene ID" value="SBAD_0001327601"/>
</dbReference>
<dbReference type="PROSITE" id="PS50836">
    <property type="entry name" value="DOMON"/>
    <property type="match status" value="1"/>
</dbReference>
<accession>A0A183JAG5</accession>
<keyword evidence="3" id="KW-1185">Reference proteome</keyword>
<dbReference type="EMBL" id="UZAM01019148">
    <property type="protein sequence ID" value="VDP52362.1"/>
    <property type="molecule type" value="Genomic_DNA"/>
</dbReference>